<protein>
    <submittedName>
        <fullName evidence="2">Uncharacterized protein</fullName>
    </submittedName>
</protein>
<feature type="region of interest" description="Disordered" evidence="1">
    <location>
        <begin position="56"/>
        <end position="87"/>
    </location>
</feature>
<proteinExistence type="predicted"/>
<evidence type="ECO:0000313" key="3">
    <source>
        <dbReference type="Proteomes" id="UP000886523"/>
    </source>
</evidence>
<feature type="non-terminal residue" evidence="2">
    <location>
        <position position="1"/>
    </location>
</feature>
<comment type="caution">
    <text evidence="2">The sequence shown here is derived from an EMBL/GenBank/DDBJ whole genome shotgun (WGS) entry which is preliminary data.</text>
</comment>
<dbReference type="OrthoDB" id="3231934at2759"/>
<dbReference type="Proteomes" id="UP000886523">
    <property type="component" value="Unassembled WGS sequence"/>
</dbReference>
<dbReference type="AlphaFoldDB" id="A0A9P6DN54"/>
<evidence type="ECO:0000313" key="2">
    <source>
        <dbReference type="EMBL" id="KAF9504939.1"/>
    </source>
</evidence>
<keyword evidence="3" id="KW-1185">Reference proteome</keyword>
<name>A0A9P6DN54_9AGAM</name>
<reference evidence="2" key="1">
    <citation type="journal article" date="2020" name="Nat. Commun.">
        <title>Large-scale genome sequencing of mycorrhizal fungi provides insights into the early evolution of symbiotic traits.</title>
        <authorList>
            <person name="Miyauchi S."/>
            <person name="Kiss E."/>
            <person name="Kuo A."/>
            <person name="Drula E."/>
            <person name="Kohler A."/>
            <person name="Sanchez-Garcia M."/>
            <person name="Morin E."/>
            <person name="Andreopoulos B."/>
            <person name="Barry K.W."/>
            <person name="Bonito G."/>
            <person name="Buee M."/>
            <person name="Carver A."/>
            <person name="Chen C."/>
            <person name="Cichocki N."/>
            <person name="Clum A."/>
            <person name="Culley D."/>
            <person name="Crous P.W."/>
            <person name="Fauchery L."/>
            <person name="Girlanda M."/>
            <person name="Hayes R.D."/>
            <person name="Keri Z."/>
            <person name="LaButti K."/>
            <person name="Lipzen A."/>
            <person name="Lombard V."/>
            <person name="Magnuson J."/>
            <person name="Maillard F."/>
            <person name="Murat C."/>
            <person name="Nolan M."/>
            <person name="Ohm R.A."/>
            <person name="Pangilinan J."/>
            <person name="Pereira M.F."/>
            <person name="Perotto S."/>
            <person name="Peter M."/>
            <person name="Pfister S."/>
            <person name="Riley R."/>
            <person name="Sitrit Y."/>
            <person name="Stielow J.B."/>
            <person name="Szollosi G."/>
            <person name="Zifcakova L."/>
            <person name="Stursova M."/>
            <person name="Spatafora J.W."/>
            <person name="Tedersoo L."/>
            <person name="Vaario L.M."/>
            <person name="Yamada A."/>
            <person name="Yan M."/>
            <person name="Wang P."/>
            <person name="Xu J."/>
            <person name="Bruns T."/>
            <person name="Baldrian P."/>
            <person name="Vilgalys R."/>
            <person name="Dunand C."/>
            <person name="Henrissat B."/>
            <person name="Grigoriev I.V."/>
            <person name="Hibbett D."/>
            <person name="Nagy L.G."/>
            <person name="Martin F.M."/>
        </authorList>
    </citation>
    <scope>NUCLEOTIDE SEQUENCE</scope>
    <source>
        <strain evidence="2">UP504</strain>
    </source>
</reference>
<feature type="compositionally biased region" description="Polar residues" evidence="1">
    <location>
        <begin position="58"/>
        <end position="82"/>
    </location>
</feature>
<accession>A0A9P6DN54</accession>
<evidence type="ECO:0000256" key="1">
    <source>
        <dbReference type="SAM" id="MobiDB-lite"/>
    </source>
</evidence>
<sequence length="115" mass="13426">YEPLRVFGYALNTDELFAWQQKYDPREKALDNSRTWSLAIEEIERRLYGRRPRLTRGSLSNTLSTGSQPSVLTIGSNRNQAGLENAKNRQKIRKFQKILGTEKDVKPRWYKVVDP</sequence>
<organism evidence="2 3">
    <name type="scientific">Hydnum rufescens UP504</name>
    <dbReference type="NCBI Taxonomy" id="1448309"/>
    <lineage>
        <taxon>Eukaryota</taxon>
        <taxon>Fungi</taxon>
        <taxon>Dikarya</taxon>
        <taxon>Basidiomycota</taxon>
        <taxon>Agaricomycotina</taxon>
        <taxon>Agaricomycetes</taxon>
        <taxon>Cantharellales</taxon>
        <taxon>Hydnaceae</taxon>
        <taxon>Hydnum</taxon>
    </lineage>
</organism>
<dbReference type="EMBL" id="MU129184">
    <property type="protein sequence ID" value="KAF9504939.1"/>
    <property type="molecule type" value="Genomic_DNA"/>
</dbReference>
<gene>
    <name evidence="2" type="ORF">BS47DRAFT_1490013</name>
</gene>